<protein>
    <recommendedName>
        <fullName evidence="11">Peptidase A1 domain-containing protein</fullName>
    </recommendedName>
</protein>
<accession>A0AAQ3M6N1</accession>
<evidence type="ECO:0000256" key="1">
    <source>
        <dbReference type="ARBA" id="ARBA00007447"/>
    </source>
</evidence>
<keyword evidence="13" id="KW-1185">Reference proteome</keyword>
<keyword evidence="5" id="KW-0325">Glycoprotein</keyword>
<dbReference type="EMBL" id="CP138582">
    <property type="protein sequence ID" value="WPG99461.1"/>
    <property type="molecule type" value="Genomic_DNA"/>
</dbReference>
<dbReference type="PROSITE" id="PS51767">
    <property type="entry name" value="PEPTIDASE_A1"/>
    <property type="match status" value="1"/>
</dbReference>
<dbReference type="AlphaFoldDB" id="A0AAQ3M6N1"/>
<proteinExistence type="inferred from homology"/>
<keyword evidence="8" id="KW-1015">Disulfide bond</keyword>
<evidence type="ECO:0000256" key="4">
    <source>
        <dbReference type="ARBA" id="ARBA00022801"/>
    </source>
</evidence>
<keyword evidence="10" id="KW-0732">Signal</keyword>
<feature type="signal peptide" evidence="10">
    <location>
        <begin position="1"/>
        <end position="19"/>
    </location>
</feature>
<evidence type="ECO:0000256" key="8">
    <source>
        <dbReference type="PIRSR" id="PIRSR601461-2"/>
    </source>
</evidence>
<evidence type="ECO:0000256" key="7">
    <source>
        <dbReference type="PIRSR" id="PIRSR601461-1"/>
    </source>
</evidence>
<feature type="domain" description="Peptidase A1" evidence="11">
    <location>
        <begin position="88"/>
        <end position="397"/>
    </location>
</feature>
<organism evidence="12 13">
    <name type="scientific">Acrodontium crateriforme</name>
    <dbReference type="NCBI Taxonomy" id="150365"/>
    <lineage>
        <taxon>Eukaryota</taxon>
        <taxon>Fungi</taxon>
        <taxon>Dikarya</taxon>
        <taxon>Ascomycota</taxon>
        <taxon>Pezizomycotina</taxon>
        <taxon>Dothideomycetes</taxon>
        <taxon>Dothideomycetidae</taxon>
        <taxon>Mycosphaerellales</taxon>
        <taxon>Teratosphaeriaceae</taxon>
        <taxon>Acrodontium</taxon>
    </lineage>
</organism>
<evidence type="ECO:0000313" key="12">
    <source>
        <dbReference type="EMBL" id="WPG99461.1"/>
    </source>
</evidence>
<dbReference type="Gene3D" id="2.40.70.10">
    <property type="entry name" value="Acid Proteases"/>
    <property type="match status" value="2"/>
</dbReference>
<dbReference type="SUPFAM" id="SSF50630">
    <property type="entry name" value="Acid proteases"/>
    <property type="match status" value="1"/>
</dbReference>
<dbReference type="Pfam" id="PF00026">
    <property type="entry name" value="Asp"/>
    <property type="match status" value="1"/>
</dbReference>
<dbReference type="InterPro" id="IPR001969">
    <property type="entry name" value="Aspartic_peptidase_AS"/>
</dbReference>
<evidence type="ECO:0000256" key="2">
    <source>
        <dbReference type="ARBA" id="ARBA00022670"/>
    </source>
</evidence>
<dbReference type="PANTHER" id="PTHR47966">
    <property type="entry name" value="BETA-SITE APP-CLEAVING ENZYME, ISOFORM A-RELATED"/>
    <property type="match status" value="1"/>
</dbReference>
<evidence type="ECO:0000256" key="10">
    <source>
        <dbReference type="SAM" id="SignalP"/>
    </source>
</evidence>
<evidence type="ECO:0000259" key="11">
    <source>
        <dbReference type="PROSITE" id="PS51767"/>
    </source>
</evidence>
<gene>
    <name evidence="12" type="ORF">R9X50_00227500</name>
</gene>
<dbReference type="GO" id="GO:0006508">
    <property type="term" value="P:proteolysis"/>
    <property type="evidence" value="ECO:0007669"/>
    <property type="project" value="UniProtKB-KW"/>
</dbReference>
<comment type="similarity">
    <text evidence="1 9">Belongs to the peptidase A1 family.</text>
</comment>
<evidence type="ECO:0000313" key="13">
    <source>
        <dbReference type="Proteomes" id="UP001303373"/>
    </source>
</evidence>
<keyword evidence="2 9" id="KW-0645">Protease</keyword>
<name>A0AAQ3M6N1_9PEZI</name>
<dbReference type="PANTHER" id="PTHR47966:SF2">
    <property type="entry name" value="ASPERGILLOPEPSIN-1-RELATED"/>
    <property type="match status" value="1"/>
</dbReference>
<dbReference type="InterPro" id="IPR021109">
    <property type="entry name" value="Peptidase_aspartic_dom_sf"/>
</dbReference>
<dbReference type="GO" id="GO:0004190">
    <property type="term" value="F:aspartic-type endopeptidase activity"/>
    <property type="evidence" value="ECO:0007669"/>
    <property type="project" value="UniProtKB-KW"/>
</dbReference>
<dbReference type="InterPro" id="IPR033121">
    <property type="entry name" value="PEPTIDASE_A1"/>
</dbReference>
<feature type="active site" evidence="7">
    <location>
        <position position="104"/>
    </location>
</feature>
<reference evidence="12 13" key="1">
    <citation type="submission" date="2023-11" db="EMBL/GenBank/DDBJ databases">
        <title>An acidophilic fungus is an integral part of prey digestion in a carnivorous sundew plant.</title>
        <authorList>
            <person name="Tsai I.J."/>
        </authorList>
    </citation>
    <scope>NUCLEOTIDE SEQUENCE [LARGE SCALE GENOMIC DNA]</scope>
    <source>
        <strain evidence="12">169a</strain>
    </source>
</reference>
<dbReference type="CDD" id="cd06097">
    <property type="entry name" value="Aspergillopepsin_like"/>
    <property type="match status" value="1"/>
</dbReference>
<feature type="chain" id="PRO_5043022998" description="Peptidase A1 domain-containing protein" evidence="10">
    <location>
        <begin position="20"/>
        <end position="399"/>
    </location>
</feature>
<dbReference type="Proteomes" id="UP001303373">
    <property type="component" value="Chromosome 3"/>
</dbReference>
<dbReference type="PRINTS" id="PR00792">
    <property type="entry name" value="PEPSIN"/>
</dbReference>
<feature type="active site" evidence="7">
    <location>
        <position position="287"/>
    </location>
</feature>
<evidence type="ECO:0000256" key="6">
    <source>
        <dbReference type="ARBA" id="ARBA00055396"/>
    </source>
</evidence>
<dbReference type="InterPro" id="IPR034163">
    <property type="entry name" value="Aspergillopepsin-like_cat_dom"/>
</dbReference>
<comment type="function">
    <text evidence="6">Secreted aspartic endopeptidase that allows assimilation of proteinaceous substrates. The scissile peptide bond is attacked by a nucleophilic water molecule activated by two aspartic residues in the active site. Shows a broad primary substrate specificity. Favors hydrophobic residues at the P1 and P1' positions.</text>
</comment>
<dbReference type="InterPro" id="IPR001461">
    <property type="entry name" value="Aspartic_peptidase_A1"/>
</dbReference>
<feature type="disulfide bond" evidence="8">
    <location>
        <begin position="323"/>
        <end position="358"/>
    </location>
</feature>
<keyword evidence="3 9" id="KW-0064">Aspartyl protease</keyword>
<evidence type="ECO:0000256" key="9">
    <source>
        <dbReference type="RuleBase" id="RU000454"/>
    </source>
</evidence>
<dbReference type="FunFam" id="2.40.70.10:FF:000024">
    <property type="entry name" value="Endothiapepsin"/>
    <property type="match status" value="1"/>
</dbReference>
<evidence type="ECO:0000256" key="3">
    <source>
        <dbReference type="ARBA" id="ARBA00022750"/>
    </source>
</evidence>
<dbReference type="PROSITE" id="PS00141">
    <property type="entry name" value="ASP_PROTEASE"/>
    <property type="match status" value="1"/>
</dbReference>
<dbReference type="FunFam" id="2.40.70.10:FF:000026">
    <property type="entry name" value="Endothiapepsin"/>
    <property type="match status" value="1"/>
</dbReference>
<sequence length="399" mass="41466">MPSFMTSAALVAGATLSMAAPTERTPKTFRLNQVSAGKYHKSGPIALLNTYNRYSKHIGPAPAHVVKAAQDAQEGSVAANPQAEDEAYVCPVTAGSSQLNLDFDTGSADLWVFATDTPSSESQGHNLYDTSSGQQIDGATWDITYQDQSGSKGVVFSDTVVVGGVTATSQAVEAATSVSTQFVQNTGSDGLLGLAFSSINTVQPQQQTTFFDTVADSLAAKLFTADLKKGEAGSYDFGYIDDSKHTGDITYVDVDNSQGFWGFTAGGYSVGDDTSAGGDSIGSAIADTGTTLLYVPSSVASAYYQNVDGAENDSSQGGYVFPCSNTLPDFHVAIGSGVFTVPGSYINYAPTDSSGSTCFGGLQGGDGQSLSIFGDIFLKAHFVVFDQTQDSPRLGFAPQ</sequence>
<keyword evidence="4 9" id="KW-0378">Hydrolase</keyword>
<evidence type="ECO:0000256" key="5">
    <source>
        <dbReference type="ARBA" id="ARBA00023180"/>
    </source>
</evidence>